<feature type="domain" description="Tyr recombinase" evidence="3">
    <location>
        <begin position="163"/>
        <end position="337"/>
    </location>
</feature>
<dbReference type="SUPFAM" id="SSF56349">
    <property type="entry name" value="DNA breaking-rejoining enzymes"/>
    <property type="match status" value="1"/>
</dbReference>
<gene>
    <name evidence="4" type="ORF">AB870_02860</name>
</gene>
<dbReference type="CDD" id="cd00796">
    <property type="entry name" value="INT_Rci_Hp1_C"/>
    <property type="match status" value="1"/>
</dbReference>
<dbReference type="GO" id="GO:0006310">
    <property type="term" value="P:DNA recombination"/>
    <property type="evidence" value="ECO:0007669"/>
    <property type="project" value="UniProtKB-KW"/>
</dbReference>
<proteinExistence type="predicted"/>
<dbReference type="InterPro" id="IPR011010">
    <property type="entry name" value="DNA_brk_join_enz"/>
</dbReference>
<dbReference type="InterPro" id="IPR002104">
    <property type="entry name" value="Integrase_catalytic"/>
</dbReference>
<keyword evidence="1" id="KW-0229">DNA integration</keyword>
<dbReference type="Proteomes" id="UP000035651">
    <property type="component" value="Chromosome"/>
</dbReference>
<name>A0A0H3WRV4_9BURK</name>
<accession>A0A0H3WRV4</accession>
<reference evidence="4" key="1">
    <citation type="submission" date="2016-06" db="EMBL/GenBank/DDBJ databases">
        <title>Complete Genome Sequence of Pandoraea faecigallinarum DSM-23572.</title>
        <authorList>
            <person name="Yong D."/>
            <person name="Ee R."/>
            <person name="Lim Y.-L."/>
            <person name="Yin W.-F."/>
            <person name="Chan K.-G."/>
        </authorList>
    </citation>
    <scope>NUCLEOTIDE SEQUENCE</scope>
    <source>
        <strain evidence="4">DSM 23572</strain>
    </source>
</reference>
<dbReference type="EMBL" id="CP011807">
    <property type="protein sequence ID" value="AKM29298.1"/>
    <property type="molecule type" value="Genomic_DNA"/>
</dbReference>
<dbReference type="PROSITE" id="PS51898">
    <property type="entry name" value="TYR_RECOMBINASE"/>
    <property type="match status" value="1"/>
</dbReference>
<evidence type="ECO:0000259" key="3">
    <source>
        <dbReference type="PROSITE" id="PS51898"/>
    </source>
</evidence>
<dbReference type="Pfam" id="PF00589">
    <property type="entry name" value="Phage_integrase"/>
    <property type="match status" value="1"/>
</dbReference>
<evidence type="ECO:0000256" key="1">
    <source>
        <dbReference type="ARBA" id="ARBA00022908"/>
    </source>
</evidence>
<dbReference type="PANTHER" id="PTHR30349:SF64">
    <property type="entry name" value="PROPHAGE INTEGRASE INTD-RELATED"/>
    <property type="match status" value="1"/>
</dbReference>
<dbReference type="STRING" id="656179.AB870_02860"/>
<dbReference type="GO" id="GO:0003677">
    <property type="term" value="F:DNA binding"/>
    <property type="evidence" value="ECO:0007669"/>
    <property type="project" value="InterPro"/>
</dbReference>
<organism evidence="4 5">
    <name type="scientific">Pandoraea faecigallinarum</name>
    <dbReference type="NCBI Taxonomy" id="656179"/>
    <lineage>
        <taxon>Bacteria</taxon>
        <taxon>Pseudomonadati</taxon>
        <taxon>Pseudomonadota</taxon>
        <taxon>Betaproteobacteria</taxon>
        <taxon>Burkholderiales</taxon>
        <taxon>Burkholderiaceae</taxon>
        <taxon>Pandoraea</taxon>
    </lineage>
</organism>
<keyword evidence="2" id="KW-0233">DNA recombination</keyword>
<evidence type="ECO:0000313" key="5">
    <source>
        <dbReference type="Proteomes" id="UP000035651"/>
    </source>
</evidence>
<dbReference type="InterPro" id="IPR050090">
    <property type="entry name" value="Tyrosine_recombinase_XerCD"/>
</dbReference>
<dbReference type="GO" id="GO:0015074">
    <property type="term" value="P:DNA integration"/>
    <property type="evidence" value="ECO:0007669"/>
    <property type="project" value="UniProtKB-KW"/>
</dbReference>
<dbReference type="PANTHER" id="PTHR30349">
    <property type="entry name" value="PHAGE INTEGRASE-RELATED"/>
    <property type="match status" value="1"/>
</dbReference>
<dbReference type="Gene3D" id="1.10.443.10">
    <property type="entry name" value="Intergrase catalytic core"/>
    <property type="match status" value="1"/>
</dbReference>
<keyword evidence="5" id="KW-1185">Reference proteome</keyword>
<evidence type="ECO:0000313" key="4">
    <source>
        <dbReference type="EMBL" id="AKM29298.1"/>
    </source>
</evidence>
<dbReference type="PATRIC" id="fig|656179.3.peg.632"/>
<dbReference type="AlphaFoldDB" id="A0A0H3WRV4"/>
<evidence type="ECO:0000256" key="2">
    <source>
        <dbReference type="ARBA" id="ARBA00023172"/>
    </source>
</evidence>
<dbReference type="OrthoDB" id="662444at2"/>
<protein>
    <submittedName>
        <fullName evidence="4">Integrase</fullName>
    </submittedName>
</protein>
<dbReference type="InterPro" id="IPR013762">
    <property type="entry name" value="Integrase-like_cat_sf"/>
</dbReference>
<dbReference type="KEGG" id="pfg:AB870_02860"/>
<sequence>MPIRKNASSGIWWIDIRAQGIPRIRRSTGTTDRQAAQEYHDRVKAELWRSAKFGEERDHTFDEAALGMLKLAEGQTSYDKKVLHVTYWRSVIGENTPVRSLTAGKIMQGLPTHTTNKHRKATPLEPATKNRYLATIKRILNLAHAWGWIDRVPKLSRFDEPDKRVRWEPPSVIAKVLEALTLEWMRDICLVAVATGMREDELRSLEPSHVDLPRGNAWVVSENAKSGYARSVPLNADAIEVLQRRLLKAKKYVFERPSVDGKTRKISQVDARCLRRACEVAGIEDFHFHDFRHTWASWHAQNGTPLMVLKDLGGWETIEMVQRYAHLSPSHLAHHAQTVTFWSQQDQKEKTPLVRAA</sequence>